<organism evidence="1">
    <name type="scientific">Yersinia pestis Java 9</name>
    <dbReference type="NCBI Taxonomy" id="880632"/>
    <lineage>
        <taxon>Bacteria</taxon>
        <taxon>Pseudomonadati</taxon>
        <taxon>Pseudomonadota</taxon>
        <taxon>Gammaproteobacteria</taxon>
        <taxon>Enterobacterales</taxon>
        <taxon>Yersiniaceae</taxon>
        <taxon>Yersinia</taxon>
    </lineage>
</organism>
<reference evidence="1" key="1">
    <citation type="journal article" date="2012" name="PLoS ONE">
        <title>Novel Plasmids and Resistance Phenotypes in Yersinia pestis: Unique Plasmid Inventory of Strain Java 9 Mediates High Levels of Arsenic Resistance.</title>
        <authorList>
            <person name="Eppinger M."/>
            <person name="Radnedge L."/>
            <person name="Andersen G."/>
            <person name="Vietri N."/>
            <person name="Severson G."/>
            <person name="Mou S."/>
            <person name="Ravel J."/>
            <person name="Worsham P.L."/>
        </authorList>
    </citation>
    <scope>NUCLEOTIDE SEQUENCE [LARGE SCALE GENOMIC DNA]</scope>
    <source>
        <strain evidence="1">Java 9</strain>
        <plasmid evidence="1">pJARS36</plasmid>
    </source>
</reference>
<dbReference type="Pfam" id="PF07042">
    <property type="entry name" value="TrfA"/>
    <property type="match status" value="1"/>
</dbReference>
<name>E8PSC5_YERPE</name>
<gene>
    <name evidence="1" type="ORF">YPJ_pJARS361</name>
</gene>
<dbReference type="InterPro" id="IPR010751">
    <property type="entry name" value="TrfA"/>
</dbReference>
<dbReference type="RefSeq" id="WP_013583046.1">
    <property type="nucleotide sequence ID" value="NC_015068.1"/>
</dbReference>
<accession>E8PSC5</accession>
<protein>
    <recommendedName>
        <fullName evidence="2">TrfA family protein</fullName>
    </recommendedName>
</protein>
<dbReference type="AlphaFoldDB" id="E8PSC5"/>
<evidence type="ECO:0008006" key="2">
    <source>
        <dbReference type="Google" id="ProtNLM"/>
    </source>
</evidence>
<geneLocation type="plasmid" evidence="1">
    <name>pJARS36</name>
</geneLocation>
<sequence>MKKLTERIEHIGERVTERNKHLPRALAEKLESIRRGDDCALSAFPAEKQSADARISPIPYEDSEEKETWLPASKKNHVPAPNVILRSALFGMVKKGTRSFEKNILKTSFNGYIVKYSGEQLDQSDLDVWLECVQRCQETPLGHSVRFTPNEFLHSIGRSNGRSDYAWLQGSLWRLRVNDVVISDGDYSYAGSLIYEQYLDEKTGDCCLILNPKISACFSDAGWTGMSKFIRLQLKGKPLTLWLYGFYSSHKKPLPFKASTIKGLCGSSVGELRKFRQMLKKSLDELSSVTGWECKVGEDDLVYIKK</sequence>
<evidence type="ECO:0000313" key="1">
    <source>
        <dbReference type="EMBL" id="ADW66925.1"/>
    </source>
</evidence>
<dbReference type="EMBL" id="CP002181">
    <property type="protein sequence ID" value="ADW66925.1"/>
    <property type="molecule type" value="Genomic_DNA"/>
</dbReference>
<proteinExistence type="predicted"/>
<keyword evidence="1" id="KW-0614">Plasmid</keyword>